<dbReference type="PRINTS" id="PR00405">
    <property type="entry name" value="REVINTRACTNG"/>
</dbReference>
<feature type="compositionally biased region" description="Basic residues" evidence="6">
    <location>
        <begin position="783"/>
        <end position="794"/>
    </location>
</feature>
<protein>
    <submittedName>
        <fullName evidence="9">Centaurin</fullName>
    </submittedName>
</protein>
<feature type="repeat" description="ANK" evidence="4">
    <location>
        <begin position="638"/>
        <end position="670"/>
    </location>
</feature>
<dbReference type="Pfam" id="PF12796">
    <property type="entry name" value="Ank_2"/>
    <property type="match status" value="1"/>
</dbReference>
<dbReference type="CDD" id="cd07307">
    <property type="entry name" value="BAR"/>
    <property type="match status" value="1"/>
</dbReference>
<dbReference type="eggNOG" id="KOG0521">
    <property type="taxonomic scope" value="Eukaryota"/>
</dbReference>
<dbReference type="RefSeq" id="XP_013758504.1">
    <property type="nucleotide sequence ID" value="XM_013903050.1"/>
</dbReference>
<dbReference type="SUPFAM" id="SSF57863">
    <property type="entry name" value="ArfGap/RecO-like zinc finger"/>
    <property type="match status" value="1"/>
</dbReference>
<dbReference type="EMBL" id="GL349451">
    <property type="protein sequence ID" value="KNC48387.1"/>
    <property type="molecule type" value="Genomic_DNA"/>
</dbReference>
<feature type="region of interest" description="Disordered" evidence="6">
    <location>
        <begin position="1"/>
        <end position="30"/>
    </location>
</feature>
<keyword evidence="10" id="KW-1185">Reference proteome</keyword>
<dbReference type="Pfam" id="PF16746">
    <property type="entry name" value="BAR_3"/>
    <property type="match status" value="1"/>
</dbReference>
<sequence>MATRSERAMSSGRGRSVRSESVGGSGSGGATERVFAPVDLADVYRDSPMFREKVRVTAKGTDKLRGSVATVVKAAEKMHGASVKYAEAARAFGGEVLQALPGNATGSNTVEASFNEAVLHIADAMNELAAFGEALASQMVDVFIDPMHALIARADAVVKDSGKAWASRLSAVDSAVGKYSKLSRNASAVETSKVKHEMDLARHNFTAFGVQHVEELNDVAAAKHFDVLERLLALLYSHAAYFHRGHEHMSSMAPVMTSLTEQLAADRAAYAAEKDAMHAALSAALTDPAGLDGSATPSPATPGRPVTPAAGAPDEASAAAVEDDVAFQGYLFKQSSSFMRDWKRRFFAIKDGQFVYYKNDSNLKPIHAVNTLLCSVRLPADSATDRRSCFEVITPQRAYLLQAENDAARDAWIAAIQSATAQQLNHNEVGTAGGESAAGSSAGPGTPRAGASGEPGLAADDGVSDQLVALWRADPANMACADCGAPHPKWCSLNLGAIFCIDCSGAHRSLGTHISKVRSLELDALDPHALHVLRALGNAVSNAAWEADIDAVAEYKVDGVIKDVNAVRTFISLKYRDRQFCGRNSGDLSPGAMVAAVAANSRTAVLECLASPDAAILLDGLQPVPPAVADDAGIPPDTAVSPLHLAIALDRVWIVEFLLANSASPDLPDSRGWSPLHYAARSDAGAITGLLIRRSASLEPLNDAGRSPLDLALETMAANTSTLIRFARMSLDDADTSLLAPDSPFMITFQTLVAEACVDDALPPPAAASDAALLRVDTTAPSTRRRRRRRRKGSRSQQDPEPPTSSDATISQQAHHNSDVSFSDSQGWTSSSDSVPMAAADGTPVAVVPVEWDAQDAL</sequence>
<dbReference type="OrthoDB" id="10266696at2759"/>
<dbReference type="InterPro" id="IPR001164">
    <property type="entry name" value="ArfGAP_dom"/>
</dbReference>
<dbReference type="SUPFAM" id="SSF50729">
    <property type="entry name" value="PH domain-like"/>
    <property type="match status" value="1"/>
</dbReference>
<organism evidence="9 10">
    <name type="scientific">Thecamonas trahens ATCC 50062</name>
    <dbReference type="NCBI Taxonomy" id="461836"/>
    <lineage>
        <taxon>Eukaryota</taxon>
        <taxon>Apusozoa</taxon>
        <taxon>Apusomonadida</taxon>
        <taxon>Apusomonadidae</taxon>
        <taxon>Thecamonas</taxon>
    </lineage>
</organism>
<dbReference type="InterPro" id="IPR004148">
    <property type="entry name" value="BAR_dom"/>
</dbReference>
<feature type="compositionally biased region" description="Low complexity" evidence="6">
    <location>
        <begin position="821"/>
        <end position="834"/>
    </location>
</feature>
<evidence type="ECO:0000256" key="6">
    <source>
        <dbReference type="SAM" id="MobiDB-lite"/>
    </source>
</evidence>
<dbReference type="InterPro" id="IPR011993">
    <property type="entry name" value="PH-like_dom_sf"/>
</dbReference>
<dbReference type="Gene3D" id="1.20.1270.60">
    <property type="entry name" value="Arfaptin homology (AH) domain/BAR domain"/>
    <property type="match status" value="1"/>
</dbReference>
<dbReference type="InterPro" id="IPR002110">
    <property type="entry name" value="Ankyrin_rpt"/>
</dbReference>
<gene>
    <name evidence="9" type="ORF">AMSG_04836</name>
</gene>
<feature type="region of interest" description="Disordered" evidence="6">
    <location>
        <begin position="288"/>
        <end position="315"/>
    </location>
</feature>
<dbReference type="InterPro" id="IPR036770">
    <property type="entry name" value="Ankyrin_rpt-contain_sf"/>
</dbReference>
<feature type="compositionally biased region" description="Polar residues" evidence="6">
    <location>
        <begin position="795"/>
        <end position="815"/>
    </location>
</feature>
<dbReference type="InterPro" id="IPR038508">
    <property type="entry name" value="ArfGAP_dom_sf"/>
</dbReference>
<dbReference type="Pfam" id="PF00169">
    <property type="entry name" value="PH"/>
    <property type="match status" value="1"/>
</dbReference>
<dbReference type="PANTHER" id="PTHR23180">
    <property type="entry name" value="CENTAURIN/ARF"/>
    <property type="match status" value="1"/>
</dbReference>
<dbReference type="InterPro" id="IPR037278">
    <property type="entry name" value="ARFGAP/RecO"/>
</dbReference>
<dbReference type="AlphaFoldDB" id="A0A0L0D7M0"/>
<dbReference type="InterPro" id="IPR027267">
    <property type="entry name" value="AH/BAR_dom_sf"/>
</dbReference>
<dbReference type="Proteomes" id="UP000054408">
    <property type="component" value="Unassembled WGS sequence"/>
</dbReference>
<feature type="compositionally biased region" description="Low complexity" evidence="6">
    <location>
        <begin position="10"/>
        <end position="22"/>
    </location>
</feature>
<dbReference type="PROSITE" id="PS50115">
    <property type="entry name" value="ARFGAP"/>
    <property type="match status" value="1"/>
</dbReference>
<dbReference type="GeneID" id="25564355"/>
<evidence type="ECO:0000256" key="2">
    <source>
        <dbReference type="ARBA" id="ARBA00022771"/>
    </source>
</evidence>
<keyword evidence="1" id="KW-0479">Metal-binding</keyword>
<reference evidence="9 10" key="1">
    <citation type="submission" date="2010-05" db="EMBL/GenBank/DDBJ databases">
        <title>The Genome Sequence of Thecamonas trahens ATCC 50062.</title>
        <authorList>
            <consortium name="The Broad Institute Genome Sequencing Platform"/>
            <person name="Russ C."/>
            <person name="Cuomo C."/>
            <person name="Shea T."/>
            <person name="Young S.K."/>
            <person name="Zeng Q."/>
            <person name="Koehrsen M."/>
            <person name="Haas B."/>
            <person name="Borodovsky M."/>
            <person name="Guigo R."/>
            <person name="Alvarado L."/>
            <person name="Berlin A."/>
            <person name="Bochicchio J."/>
            <person name="Borenstein D."/>
            <person name="Chapman S."/>
            <person name="Chen Z."/>
            <person name="Freedman E."/>
            <person name="Gellesch M."/>
            <person name="Goldberg J."/>
            <person name="Griggs A."/>
            <person name="Gujja S."/>
            <person name="Heilman E."/>
            <person name="Heiman D."/>
            <person name="Hepburn T."/>
            <person name="Howarth C."/>
            <person name="Jen D."/>
            <person name="Larson L."/>
            <person name="Mehta T."/>
            <person name="Park D."/>
            <person name="Pearson M."/>
            <person name="Roberts A."/>
            <person name="Saif S."/>
            <person name="Shenoy N."/>
            <person name="Sisk P."/>
            <person name="Stolte C."/>
            <person name="Sykes S."/>
            <person name="Thomson T."/>
            <person name="Walk T."/>
            <person name="White J."/>
            <person name="Yandava C."/>
            <person name="Burger G."/>
            <person name="Gray M.W."/>
            <person name="Holland P.W.H."/>
            <person name="King N."/>
            <person name="Lang F.B.F."/>
            <person name="Roger A.J."/>
            <person name="Ruiz-Trillo I."/>
            <person name="Lander E."/>
            <person name="Nusbaum C."/>
        </authorList>
    </citation>
    <scope>NUCLEOTIDE SEQUENCE [LARGE SCALE GENOMIC DNA]</scope>
    <source>
        <strain evidence="9 10">ATCC 50062</strain>
    </source>
</reference>
<dbReference type="SUPFAM" id="SSF48403">
    <property type="entry name" value="Ankyrin repeat"/>
    <property type="match status" value="1"/>
</dbReference>
<dbReference type="PANTHER" id="PTHR23180:SF160">
    <property type="entry name" value="ADP-RIBOSYLATION FACTOR GTPASE-ACTIVATING PROTEIN EFFECTOR PROTEIN 1"/>
    <property type="match status" value="1"/>
</dbReference>
<dbReference type="GO" id="GO:0005096">
    <property type="term" value="F:GTPase activator activity"/>
    <property type="evidence" value="ECO:0007669"/>
    <property type="project" value="InterPro"/>
</dbReference>
<dbReference type="CDD" id="cd13250">
    <property type="entry name" value="PH_ACAP"/>
    <property type="match status" value="1"/>
</dbReference>
<dbReference type="GO" id="GO:0008270">
    <property type="term" value="F:zinc ion binding"/>
    <property type="evidence" value="ECO:0007669"/>
    <property type="project" value="UniProtKB-KW"/>
</dbReference>
<dbReference type="STRING" id="461836.A0A0L0D7M0"/>
<feature type="domain" description="Arf-GAP" evidence="8">
    <location>
        <begin position="465"/>
        <end position="588"/>
    </location>
</feature>
<dbReference type="Gene3D" id="1.25.40.20">
    <property type="entry name" value="Ankyrin repeat-containing domain"/>
    <property type="match status" value="1"/>
</dbReference>
<dbReference type="SMART" id="SM00233">
    <property type="entry name" value="PH"/>
    <property type="match status" value="1"/>
</dbReference>
<evidence type="ECO:0000259" key="8">
    <source>
        <dbReference type="PROSITE" id="PS50115"/>
    </source>
</evidence>
<dbReference type="SUPFAM" id="SSF103657">
    <property type="entry name" value="BAR/IMD domain-like"/>
    <property type="match status" value="1"/>
</dbReference>
<dbReference type="FunFam" id="2.30.29.30:FF:000286">
    <property type="entry name" value="PH-protein kinase domain containing protein"/>
    <property type="match status" value="1"/>
</dbReference>
<evidence type="ECO:0000313" key="9">
    <source>
        <dbReference type="EMBL" id="KNC48387.1"/>
    </source>
</evidence>
<dbReference type="Gene3D" id="1.10.220.150">
    <property type="entry name" value="Arf GTPase activating protein"/>
    <property type="match status" value="1"/>
</dbReference>
<evidence type="ECO:0000256" key="3">
    <source>
        <dbReference type="ARBA" id="ARBA00022833"/>
    </source>
</evidence>
<evidence type="ECO:0000259" key="7">
    <source>
        <dbReference type="PROSITE" id="PS50003"/>
    </source>
</evidence>
<dbReference type="InterPro" id="IPR001849">
    <property type="entry name" value="PH_domain"/>
</dbReference>
<keyword evidence="4" id="KW-0040">ANK repeat</keyword>
<proteinExistence type="predicted"/>
<feature type="region of interest" description="Disordered" evidence="6">
    <location>
        <begin position="429"/>
        <end position="457"/>
    </location>
</feature>
<keyword evidence="2 5" id="KW-0863">Zinc-finger</keyword>
<dbReference type="PROSITE" id="PS50003">
    <property type="entry name" value="PH_DOMAIN"/>
    <property type="match status" value="1"/>
</dbReference>
<accession>A0A0L0D7M0</accession>
<evidence type="ECO:0000256" key="4">
    <source>
        <dbReference type="PROSITE-ProRule" id="PRU00023"/>
    </source>
</evidence>
<dbReference type="SMART" id="SM00105">
    <property type="entry name" value="ArfGap"/>
    <property type="match status" value="1"/>
</dbReference>
<feature type="region of interest" description="Disordered" evidence="6">
    <location>
        <begin position="772"/>
        <end position="843"/>
    </location>
</feature>
<dbReference type="PROSITE" id="PS50088">
    <property type="entry name" value="ANK_REPEAT"/>
    <property type="match status" value="2"/>
</dbReference>
<keyword evidence="3" id="KW-0862">Zinc</keyword>
<evidence type="ECO:0000313" key="10">
    <source>
        <dbReference type="Proteomes" id="UP000054408"/>
    </source>
</evidence>
<feature type="domain" description="PH" evidence="7">
    <location>
        <begin position="324"/>
        <end position="421"/>
    </location>
</feature>
<dbReference type="OMA" id="GCIDMAY"/>
<evidence type="ECO:0000256" key="1">
    <source>
        <dbReference type="ARBA" id="ARBA00022723"/>
    </source>
</evidence>
<evidence type="ECO:0000256" key="5">
    <source>
        <dbReference type="PROSITE-ProRule" id="PRU00288"/>
    </source>
</evidence>
<feature type="compositionally biased region" description="Low complexity" evidence="6">
    <location>
        <begin position="434"/>
        <end position="452"/>
    </location>
</feature>
<feature type="repeat" description="ANK" evidence="4">
    <location>
        <begin position="671"/>
        <end position="703"/>
    </location>
</feature>
<dbReference type="Gene3D" id="2.30.29.30">
    <property type="entry name" value="Pleckstrin-homology domain (PH domain)/Phosphotyrosine-binding domain (PTB)"/>
    <property type="match status" value="1"/>
</dbReference>
<dbReference type="CDD" id="cd08204">
    <property type="entry name" value="ArfGap"/>
    <property type="match status" value="1"/>
</dbReference>
<dbReference type="InterPro" id="IPR045258">
    <property type="entry name" value="ACAP1/2/3-like"/>
</dbReference>
<name>A0A0L0D7M0_THETB</name>
<dbReference type="Pfam" id="PF01412">
    <property type="entry name" value="ArfGap"/>
    <property type="match status" value="1"/>
</dbReference>
<dbReference type="GO" id="GO:0005737">
    <property type="term" value="C:cytoplasm"/>
    <property type="evidence" value="ECO:0007669"/>
    <property type="project" value="InterPro"/>
</dbReference>